<dbReference type="CTD" id="39655"/>
<evidence type="ECO:0000256" key="7">
    <source>
        <dbReference type="ARBA" id="ARBA00023187"/>
    </source>
</evidence>
<proteinExistence type="inferred from homology"/>
<dbReference type="InterPro" id="IPR012976">
    <property type="entry name" value="NOSIC"/>
</dbReference>
<dbReference type="InterPro" id="IPR042239">
    <property type="entry name" value="Nop_C"/>
</dbReference>
<dbReference type="GO" id="GO:0071011">
    <property type="term" value="C:precatalytic spliceosome"/>
    <property type="evidence" value="ECO:0007669"/>
    <property type="project" value="TreeGrafter"/>
</dbReference>
<keyword evidence="5" id="KW-0747">Spliceosome</keyword>
<dbReference type="FunFam" id="1.10.287.4070:FF:000003">
    <property type="entry name" value="U4/U6 small nuclear ribonucleoprotein PRP31"/>
    <property type="match status" value="1"/>
</dbReference>
<organism evidence="14 15">
    <name type="scientific">Galendromus occidentalis</name>
    <name type="common">western predatory mite</name>
    <dbReference type="NCBI Taxonomy" id="34638"/>
    <lineage>
        <taxon>Eukaryota</taxon>
        <taxon>Metazoa</taxon>
        <taxon>Ecdysozoa</taxon>
        <taxon>Arthropoda</taxon>
        <taxon>Chelicerata</taxon>
        <taxon>Arachnida</taxon>
        <taxon>Acari</taxon>
        <taxon>Parasitiformes</taxon>
        <taxon>Mesostigmata</taxon>
        <taxon>Gamasina</taxon>
        <taxon>Phytoseioidea</taxon>
        <taxon>Phytoseiidae</taxon>
        <taxon>Typhlodrominae</taxon>
        <taxon>Galendromus</taxon>
    </lineage>
</organism>
<reference evidence="15" key="1">
    <citation type="submission" date="2025-08" db="UniProtKB">
        <authorList>
            <consortium name="RefSeq"/>
        </authorList>
    </citation>
    <scope>IDENTIFICATION</scope>
</reference>
<evidence type="ECO:0000256" key="10">
    <source>
        <dbReference type="ARBA" id="ARBA00030766"/>
    </source>
</evidence>
<dbReference type="KEGG" id="goe:100902524"/>
<evidence type="ECO:0000256" key="4">
    <source>
        <dbReference type="ARBA" id="ARBA00022664"/>
    </source>
</evidence>
<dbReference type="GeneID" id="100902524"/>
<dbReference type="RefSeq" id="XP_028966468.1">
    <property type="nucleotide sequence ID" value="XM_029110635.1"/>
</dbReference>
<dbReference type="InterPro" id="IPR002687">
    <property type="entry name" value="Nop_dom"/>
</dbReference>
<dbReference type="AlphaFoldDB" id="A0AAJ7WHS4"/>
<evidence type="ECO:0000259" key="13">
    <source>
        <dbReference type="PROSITE" id="PS51358"/>
    </source>
</evidence>
<name>A0AAJ7WHS4_9ACAR</name>
<feature type="region of interest" description="Disordered" evidence="12">
    <location>
        <begin position="1"/>
        <end position="21"/>
    </location>
</feature>
<dbReference type="SMART" id="SM00931">
    <property type="entry name" value="NOSIC"/>
    <property type="match status" value="1"/>
</dbReference>
<dbReference type="PANTHER" id="PTHR13904">
    <property type="entry name" value="PRE-MRNA SPLICING FACTOR PRP31"/>
    <property type="match status" value="1"/>
</dbReference>
<sequence length="503" mass="55594">MSLAEELLADLEEDEPSESIEDALVKPARLAAPLNDEAPEENVDEMEFEEEKMEIDTNVRSVKEIAKLRYSEQLTNILADIRRRKQTSRGTELVGPVESDPEYKLIVDSNNILVEIDDDLLIIHKFARDHYSKRFPELESLVPESADYLLTVQEIGNDLSRVKNNDRLTQILRPATVMVVSVSASTSQGQALTPQELERVLEACSMAQELNDMKAEIFEFVESRMSLIAPNLSVLVGASVAAKLMGVAGGLTKLSKMPACNIQVLGASKKTVTGFSSTTMLPHTGFIFNSEYVQGYPSDLRRKAAKLLAAKCSLASRIDSFHGSRDGSMGESLRSDVEKKLEKLQEPPPVKTVKPLAAPIDIARKKRGGRRVRRMKERYAVTELRKQQNRMTFGEIEDDAYQDDLGFTTGQAGKRGAAGKIRTAQVDEKTKVRISKTLQKNLQRQQVYGGSTTVRKHVAGTASSVAFTPLQGLEIVNPNAAESTKSQEGKYFSNTAGFLNVNK</sequence>
<comment type="function">
    <text evidence="11">Involved in pre-mRNA splicing as component of the spliceosome. Required for the assembly of the U4/U5/U6 tri-snRNP complex, one of the building blocks of the spliceosome.</text>
</comment>
<dbReference type="Pfam" id="PF09785">
    <property type="entry name" value="Prp31_C"/>
    <property type="match status" value="1"/>
</dbReference>
<dbReference type="SUPFAM" id="SSF89124">
    <property type="entry name" value="Nop domain"/>
    <property type="match status" value="1"/>
</dbReference>
<evidence type="ECO:0000313" key="14">
    <source>
        <dbReference type="Proteomes" id="UP000694867"/>
    </source>
</evidence>
<dbReference type="InterPro" id="IPR019175">
    <property type="entry name" value="Prp31_C"/>
</dbReference>
<dbReference type="GO" id="GO:0005687">
    <property type="term" value="C:U4 snRNP"/>
    <property type="evidence" value="ECO:0007669"/>
    <property type="project" value="TreeGrafter"/>
</dbReference>
<keyword evidence="14" id="KW-1185">Reference proteome</keyword>
<dbReference type="PANTHER" id="PTHR13904:SF0">
    <property type="entry name" value="U4_U6 SMALL NUCLEAR RIBONUCLEOPROTEIN PRP31"/>
    <property type="match status" value="1"/>
</dbReference>
<keyword evidence="8" id="KW-0539">Nucleus</keyword>
<evidence type="ECO:0000256" key="1">
    <source>
        <dbReference type="ARBA" id="ARBA00004123"/>
    </source>
</evidence>
<evidence type="ECO:0000256" key="11">
    <source>
        <dbReference type="ARBA" id="ARBA00045397"/>
    </source>
</evidence>
<feature type="compositionally biased region" description="Acidic residues" evidence="12">
    <location>
        <begin position="7"/>
        <end position="21"/>
    </location>
</feature>
<keyword evidence="6" id="KW-0694">RNA-binding</keyword>
<evidence type="ECO:0000256" key="8">
    <source>
        <dbReference type="ARBA" id="ARBA00023242"/>
    </source>
</evidence>
<evidence type="ECO:0000313" key="15">
    <source>
        <dbReference type="RefSeq" id="XP_028966468.1"/>
    </source>
</evidence>
<protein>
    <recommendedName>
        <fullName evidence="3">U4/U6 small nuclear ribonucleoprotein Prp31</fullName>
    </recommendedName>
    <alternativeName>
        <fullName evidence="10">Pre-mRNA-processing factor 31</fullName>
    </alternativeName>
</protein>
<evidence type="ECO:0000256" key="9">
    <source>
        <dbReference type="ARBA" id="ARBA00023274"/>
    </source>
</evidence>
<dbReference type="Gene3D" id="1.10.246.90">
    <property type="entry name" value="Nop domain"/>
    <property type="match status" value="1"/>
</dbReference>
<dbReference type="InterPro" id="IPR027105">
    <property type="entry name" value="Prp31"/>
</dbReference>
<gene>
    <name evidence="15" type="primary">LOC100902524</name>
</gene>
<evidence type="ECO:0000256" key="2">
    <source>
        <dbReference type="ARBA" id="ARBA00005572"/>
    </source>
</evidence>
<dbReference type="PROSITE" id="PS51358">
    <property type="entry name" value="NOP"/>
    <property type="match status" value="1"/>
</dbReference>
<evidence type="ECO:0000256" key="3">
    <source>
        <dbReference type="ARBA" id="ARBA00013538"/>
    </source>
</evidence>
<dbReference type="GO" id="GO:0046540">
    <property type="term" value="C:U4/U6 x U5 tri-snRNP complex"/>
    <property type="evidence" value="ECO:0007669"/>
    <property type="project" value="InterPro"/>
</dbReference>
<keyword evidence="7" id="KW-0508">mRNA splicing</keyword>
<keyword evidence="4" id="KW-0507">mRNA processing</keyword>
<dbReference type="InterPro" id="IPR036070">
    <property type="entry name" value="Nop_dom_sf"/>
</dbReference>
<dbReference type="Pfam" id="PF01798">
    <property type="entry name" value="Nop"/>
    <property type="match status" value="1"/>
</dbReference>
<dbReference type="Gene3D" id="1.10.287.4070">
    <property type="match status" value="1"/>
</dbReference>
<comment type="similarity">
    <text evidence="2">Belongs to the PRP31 family.</text>
</comment>
<dbReference type="GO" id="GO:0003723">
    <property type="term" value="F:RNA binding"/>
    <property type="evidence" value="ECO:0007669"/>
    <property type="project" value="UniProtKB-KW"/>
</dbReference>
<feature type="domain" description="Nop" evidence="13">
    <location>
        <begin position="228"/>
        <end position="346"/>
    </location>
</feature>
<dbReference type="GO" id="GO:0000244">
    <property type="term" value="P:spliceosomal tri-snRNP complex assembly"/>
    <property type="evidence" value="ECO:0007669"/>
    <property type="project" value="InterPro"/>
</dbReference>
<evidence type="ECO:0000256" key="12">
    <source>
        <dbReference type="SAM" id="MobiDB-lite"/>
    </source>
</evidence>
<dbReference type="Proteomes" id="UP000694867">
    <property type="component" value="Unplaced"/>
</dbReference>
<accession>A0AAJ7WHS4</accession>
<evidence type="ECO:0000256" key="5">
    <source>
        <dbReference type="ARBA" id="ARBA00022728"/>
    </source>
</evidence>
<dbReference type="FunFam" id="1.10.246.90:FF:000002">
    <property type="entry name" value="U4/U6 small nuclear ribonucleoprotein Prp31"/>
    <property type="match status" value="1"/>
</dbReference>
<keyword evidence="9 15" id="KW-0687">Ribonucleoprotein</keyword>
<evidence type="ECO:0000256" key="6">
    <source>
        <dbReference type="ARBA" id="ARBA00022884"/>
    </source>
</evidence>
<comment type="subcellular location">
    <subcellularLocation>
        <location evidence="1">Nucleus</location>
    </subcellularLocation>
</comment>